<feature type="compositionally biased region" description="Polar residues" evidence="1">
    <location>
        <begin position="631"/>
        <end position="647"/>
    </location>
</feature>
<accession>A0A084AGK2</accession>
<feature type="region of interest" description="Disordered" evidence="1">
    <location>
        <begin position="589"/>
        <end position="647"/>
    </location>
</feature>
<reference evidence="2 3" key="1">
    <citation type="journal article" date="2014" name="BMC Genomics">
        <title>Comparative genome sequencing reveals chemotype-specific gene clusters in the toxigenic black mold Stachybotrys.</title>
        <authorList>
            <person name="Semeiks J."/>
            <person name="Borek D."/>
            <person name="Otwinowski Z."/>
            <person name="Grishin N.V."/>
        </authorList>
    </citation>
    <scope>NUCLEOTIDE SEQUENCE [LARGE SCALE GENOMIC DNA]</scope>
    <source>
        <strain evidence="3">CBS 109288 / IBT 7711</strain>
    </source>
</reference>
<dbReference type="Proteomes" id="UP000028045">
    <property type="component" value="Unassembled WGS sequence"/>
</dbReference>
<dbReference type="EMBL" id="KL648738">
    <property type="protein sequence ID" value="KEY64431.1"/>
    <property type="molecule type" value="Genomic_DNA"/>
</dbReference>
<evidence type="ECO:0000313" key="2">
    <source>
        <dbReference type="EMBL" id="KEY64431.1"/>
    </source>
</evidence>
<feature type="region of interest" description="Disordered" evidence="1">
    <location>
        <begin position="129"/>
        <end position="221"/>
    </location>
</feature>
<dbReference type="OrthoDB" id="5229017at2759"/>
<feature type="region of interest" description="Disordered" evidence="1">
    <location>
        <begin position="1"/>
        <end position="109"/>
    </location>
</feature>
<evidence type="ECO:0000313" key="3">
    <source>
        <dbReference type="Proteomes" id="UP000028045"/>
    </source>
</evidence>
<name>A0A084AGK2_STACB</name>
<feature type="compositionally biased region" description="Pro residues" evidence="1">
    <location>
        <begin position="285"/>
        <end position="295"/>
    </location>
</feature>
<feature type="compositionally biased region" description="Polar residues" evidence="1">
    <location>
        <begin position="68"/>
        <end position="78"/>
    </location>
</feature>
<feature type="compositionally biased region" description="Basic and acidic residues" evidence="1">
    <location>
        <begin position="300"/>
        <end position="310"/>
    </location>
</feature>
<sequence>MSSGGPSKDKSSHSDPSSIDITPLQGSFHRFSVGSRTRSLSPRKRGLNQPLHIRMDLTETQMDRVTEAFTNRVRSSPSRNRHRADTSSKMQGRKTSSVTSRVPSNGDDYDSRIDSSTFSDLMPLGQDVFSPSIAERRHRKPPTPIRTSDIKSLPRGPFRSKMVAVPETVSPLAKDSSLSPAEMNEDDVSIYSQEDNPMPQSEAKGRPKAQPKGQPSSHSTAAAPLTEAVLETYQNWARLHGPFDSPEPIVVRDSPTHRPRRSKSDANQLAHQSVHPRISGHAQPAPDPEPSPAPAPACGDKGEAMDSDKESPLFSPLALYFRDQNIPHIKKGEKTLIGQNGWLERTGGSPEKKTPQKKGGIIDSIKKIAKDMTDFTSPTRRPQNISRESHGSQLSISLDAREQSLLYCELEFHLNNALNQFINAELDRGRLVPDKLKKIADSWSQMGRPKVIGFRYDLETQLELVQLHLAEFNFHGRRQGNPVEISGVLHAMKINARAMRVRTFCQPDSVIAKQVVDSQSLFNLIGASDAQQIALAEIAQFFKVIIERETDKKQREMQCRNVTQSQIAEQITNQAAAQMTDQIPLNPQTQRAVQRQPHMPTQRPSQRPIRMPIHVPNQTSSQMPHPMATQMPAQLHSQMYGSQQRRP</sequence>
<protein>
    <submittedName>
        <fullName evidence="2">Uncharacterized protein</fullName>
    </submittedName>
</protein>
<dbReference type="HOGENOM" id="CLU_024272_1_0_1"/>
<proteinExistence type="predicted"/>
<gene>
    <name evidence="2" type="ORF">S7711_05250</name>
</gene>
<organism evidence="2 3">
    <name type="scientific">Stachybotrys chartarum (strain CBS 109288 / IBT 7711)</name>
    <name type="common">Toxic black mold</name>
    <name type="synonym">Stilbospora chartarum</name>
    <dbReference type="NCBI Taxonomy" id="1280523"/>
    <lineage>
        <taxon>Eukaryota</taxon>
        <taxon>Fungi</taxon>
        <taxon>Dikarya</taxon>
        <taxon>Ascomycota</taxon>
        <taxon>Pezizomycotina</taxon>
        <taxon>Sordariomycetes</taxon>
        <taxon>Hypocreomycetidae</taxon>
        <taxon>Hypocreales</taxon>
        <taxon>Stachybotryaceae</taxon>
        <taxon>Stachybotrys</taxon>
    </lineage>
</organism>
<evidence type="ECO:0000256" key="1">
    <source>
        <dbReference type="SAM" id="MobiDB-lite"/>
    </source>
</evidence>
<dbReference type="AlphaFoldDB" id="A0A084AGK2"/>
<keyword evidence="3" id="KW-1185">Reference proteome</keyword>
<feature type="compositionally biased region" description="Polar residues" evidence="1">
    <location>
        <begin position="87"/>
        <end position="103"/>
    </location>
</feature>
<feature type="compositionally biased region" description="Polar residues" evidence="1">
    <location>
        <begin position="190"/>
        <end position="199"/>
    </location>
</feature>
<feature type="region of interest" description="Disordered" evidence="1">
    <location>
        <begin position="240"/>
        <end position="310"/>
    </location>
</feature>
<feature type="compositionally biased region" description="Basic and acidic residues" evidence="1">
    <location>
        <begin position="53"/>
        <end position="66"/>
    </location>
</feature>